<dbReference type="CDD" id="cd03214">
    <property type="entry name" value="ABC_Iron-Siderophores_B12_Hemin"/>
    <property type="match status" value="1"/>
</dbReference>
<dbReference type="PANTHER" id="PTHR42771">
    <property type="entry name" value="IRON(3+)-HYDROXAMATE IMPORT ATP-BINDING PROTEIN FHUC"/>
    <property type="match status" value="1"/>
</dbReference>
<evidence type="ECO:0000313" key="12">
    <source>
        <dbReference type="Proteomes" id="UP000339690"/>
    </source>
</evidence>
<dbReference type="RefSeq" id="WP_153790007.1">
    <property type="nucleotide sequence ID" value="NZ_CP045915.1"/>
</dbReference>
<comment type="subcellular location">
    <subcellularLocation>
        <location evidence="1">Cell membrane</location>
        <topology evidence="1">Peripheral membrane protein</topology>
    </subcellularLocation>
</comment>
<name>A0A5Q2TFD3_9BACI</name>
<evidence type="ECO:0000256" key="3">
    <source>
        <dbReference type="ARBA" id="ARBA00022475"/>
    </source>
</evidence>
<keyword evidence="5" id="KW-0547">Nucleotide-binding</keyword>
<dbReference type="Pfam" id="PF00005">
    <property type="entry name" value="ABC_tran"/>
    <property type="match status" value="1"/>
</dbReference>
<dbReference type="InterPro" id="IPR003439">
    <property type="entry name" value="ABC_transporter-like_ATP-bd"/>
</dbReference>
<keyword evidence="6 11" id="KW-0067">ATP-binding</keyword>
<dbReference type="InterPro" id="IPR051535">
    <property type="entry name" value="Siderophore_ABC-ATPase"/>
</dbReference>
<keyword evidence="3" id="KW-1003">Cell membrane</keyword>
<dbReference type="EMBL" id="CP045915">
    <property type="protein sequence ID" value="QGH32831.1"/>
    <property type="molecule type" value="Genomic_DNA"/>
</dbReference>
<dbReference type="GO" id="GO:0005886">
    <property type="term" value="C:plasma membrane"/>
    <property type="evidence" value="ECO:0007669"/>
    <property type="project" value="UniProtKB-SubCell"/>
</dbReference>
<evidence type="ECO:0000256" key="6">
    <source>
        <dbReference type="ARBA" id="ARBA00022840"/>
    </source>
</evidence>
<sequence>MNSEKILAKELSFSYGNSDILKDINAVINKGEITVLLGVNGSGKSTLLKTISRLLTAKKGTIYLDGKDIANESNRSIAKKLAMLSQINETLDMTVYELVEQGRFPHAGALKMLRKQDHQAIDNALERTSLQHLQHHFLNELSGGERQRAWLALALAQETEVLLLDEPTTFMDVHHQINILNLITSLNREEGKTIVMVLHDINQALAYADRVIVLRDGRIYNSGPPLKVITPDMLFEVFQVKANIITDPDSHHTVYVPYSII</sequence>
<dbReference type="PROSITE" id="PS50893">
    <property type="entry name" value="ABC_TRANSPORTER_2"/>
    <property type="match status" value="1"/>
</dbReference>
<dbReference type="PANTHER" id="PTHR42771:SF2">
    <property type="entry name" value="IRON(3+)-HYDROXAMATE IMPORT ATP-BINDING PROTEIN FHUC"/>
    <property type="match status" value="1"/>
</dbReference>
<evidence type="ECO:0000256" key="2">
    <source>
        <dbReference type="ARBA" id="ARBA00022448"/>
    </source>
</evidence>
<dbReference type="InterPro" id="IPR017871">
    <property type="entry name" value="ABC_transporter-like_CS"/>
</dbReference>
<organism evidence="11 12">
    <name type="scientific">Gracilibacillus salitolerans</name>
    <dbReference type="NCBI Taxonomy" id="2663022"/>
    <lineage>
        <taxon>Bacteria</taxon>
        <taxon>Bacillati</taxon>
        <taxon>Bacillota</taxon>
        <taxon>Bacilli</taxon>
        <taxon>Bacillales</taxon>
        <taxon>Bacillaceae</taxon>
        <taxon>Gracilibacillus</taxon>
    </lineage>
</organism>
<evidence type="ECO:0000256" key="4">
    <source>
        <dbReference type="ARBA" id="ARBA00022496"/>
    </source>
</evidence>
<keyword evidence="9" id="KW-0472">Membrane</keyword>
<proteinExistence type="predicted"/>
<dbReference type="Gene3D" id="3.40.50.300">
    <property type="entry name" value="P-loop containing nucleotide triphosphate hydrolases"/>
    <property type="match status" value="1"/>
</dbReference>
<reference evidence="11 12" key="1">
    <citation type="submission" date="2019-11" db="EMBL/GenBank/DDBJ databases">
        <title>Gracilibacillus salitolerans sp. nov., a moderate halophile isolated from a saline soil in northwest China.</title>
        <authorList>
            <person name="Gan L."/>
        </authorList>
    </citation>
    <scope>NUCLEOTIDE SEQUENCE [LARGE SCALE GENOMIC DNA]</scope>
    <source>
        <strain evidence="11 12">SCU50</strain>
    </source>
</reference>
<accession>A0A5Q2TFD3</accession>
<keyword evidence="4" id="KW-0410">Iron transport</keyword>
<dbReference type="GO" id="GO:0006826">
    <property type="term" value="P:iron ion transport"/>
    <property type="evidence" value="ECO:0007669"/>
    <property type="project" value="UniProtKB-KW"/>
</dbReference>
<keyword evidence="8" id="KW-0406">Ion transport</keyword>
<evidence type="ECO:0000256" key="9">
    <source>
        <dbReference type="ARBA" id="ARBA00023136"/>
    </source>
</evidence>
<dbReference type="SMART" id="SM00382">
    <property type="entry name" value="AAA"/>
    <property type="match status" value="1"/>
</dbReference>
<dbReference type="KEGG" id="grc:GI584_01635"/>
<dbReference type="GO" id="GO:0005524">
    <property type="term" value="F:ATP binding"/>
    <property type="evidence" value="ECO:0007669"/>
    <property type="project" value="UniProtKB-KW"/>
</dbReference>
<evidence type="ECO:0000256" key="7">
    <source>
        <dbReference type="ARBA" id="ARBA00023004"/>
    </source>
</evidence>
<dbReference type="Proteomes" id="UP000339690">
    <property type="component" value="Chromosome"/>
</dbReference>
<dbReference type="FunFam" id="3.40.50.300:FF:000134">
    <property type="entry name" value="Iron-enterobactin ABC transporter ATP-binding protein"/>
    <property type="match status" value="1"/>
</dbReference>
<keyword evidence="12" id="KW-1185">Reference proteome</keyword>
<dbReference type="PROSITE" id="PS00211">
    <property type="entry name" value="ABC_TRANSPORTER_1"/>
    <property type="match status" value="1"/>
</dbReference>
<keyword evidence="2" id="KW-0813">Transport</keyword>
<keyword evidence="7" id="KW-0408">Iron</keyword>
<evidence type="ECO:0000256" key="5">
    <source>
        <dbReference type="ARBA" id="ARBA00022741"/>
    </source>
</evidence>
<dbReference type="SUPFAM" id="SSF52540">
    <property type="entry name" value="P-loop containing nucleoside triphosphate hydrolases"/>
    <property type="match status" value="1"/>
</dbReference>
<dbReference type="InterPro" id="IPR027417">
    <property type="entry name" value="P-loop_NTPase"/>
</dbReference>
<evidence type="ECO:0000313" key="11">
    <source>
        <dbReference type="EMBL" id="QGH32831.1"/>
    </source>
</evidence>
<protein>
    <submittedName>
        <fullName evidence="11">ATP-binding cassette domain-containing protein</fullName>
    </submittedName>
</protein>
<evidence type="ECO:0000256" key="1">
    <source>
        <dbReference type="ARBA" id="ARBA00004202"/>
    </source>
</evidence>
<gene>
    <name evidence="11" type="ORF">GI584_01635</name>
</gene>
<dbReference type="InterPro" id="IPR003593">
    <property type="entry name" value="AAA+_ATPase"/>
</dbReference>
<evidence type="ECO:0000259" key="10">
    <source>
        <dbReference type="PROSITE" id="PS50893"/>
    </source>
</evidence>
<dbReference type="AlphaFoldDB" id="A0A5Q2TFD3"/>
<dbReference type="GO" id="GO:0016887">
    <property type="term" value="F:ATP hydrolysis activity"/>
    <property type="evidence" value="ECO:0007669"/>
    <property type="project" value="InterPro"/>
</dbReference>
<evidence type="ECO:0000256" key="8">
    <source>
        <dbReference type="ARBA" id="ARBA00023065"/>
    </source>
</evidence>
<feature type="domain" description="ABC transporter" evidence="10">
    <location>
        <begin position="6"/>
        <end position="241"/>
    </location>
</feature>